<comment type="caution">
    <text evidence="2">The sequence shown here is derived from an EMBL/GenBank/DDBJ whole genome shotgun (WGS) entry which is preliminary data.</text>
</comment>
<dbReference type="Proteomes" id="UP000886998">
    <property type="component" value="Unassembled WGS sequence"/>
</dbReference>
<evidence type="ECO:0000313" key="3">
    <source>
        <dbReference type="Proteomes" id="UP000886998"/>
    </source>
</evidence>
<sequence>MWINGKVSEGEVNSRMNLPEIKKGNIGTRRGHQGEATGRIAALLLHWLKIMQLKEDPRKLQMEKEASSNINSFRTINKEDDHERDSRRKPSPIRKVQSLSVTRS</sequence>
<dbReference type="AlphaFoldDB" id="A0A8X6M7E6"/>
<protein>
    <submittedName>
        <fullName evidence="2">Uncharacterized protein</fullName>
    </submittedName>
</protein>
<evidence type="ECO:0000313" key="2">
    <source>
        <dbReference type="EMBL" id="GFS31855.1"/>
    </source>
</evidence>
<feature type="region of interest" description="Disordered" evidence="1">
    <location>
        <begin position="59"/>
        <end position="104"/>
    </location>
</feature>
<accession>A0A8X6M7E6</accession>
<feature type="compositionally biased region" description="Basic and acidic residues" evidence="1">
    <location>
        <begin position="76"/>
        <end position="88"/>
    </location>
</feature>
<proteinExistence type="predicted"/>
<organism evidence="2 3">
    <name type="scientific">Trichonephila inaurata madagascariensis</name>
    <dbReference type="NCBI Taxonomy" id="2747483"/>
    <lineage>
        <taxon>Eukaryota</taxon>
        <taxon>Metazoa</taxon>
        <taxon>Ecdysozoa</taxon>
        <taxon>Arthropoda</taxon>
        <taxon>Chelicerata</taxon>
        <taxon>Arachnida</taxon>
        <taxon>Araneae</taxon>
        <taxon>Araneomorphae</taxon>
        <taxon>Entelegynae</taxon>
        <taxon>Araneoidea</taxon>
        <taxon>Nephilidae</taxon>
        <taxon>Trichonephila</taxon>
        <taxon>Trichonephila inaurata</taxon>
    </lineage>
</organism>
<name>A0A8X6M7E6_9ARAC</name>
<reference evidence="2" key="1">
    <citation type="submission" date="2020-08" db="EMBL/GenBank/DDBJ databases">
        <title>Multicomponent nature underlies the extraordinary mechanical properties of spider dragline silk.</title>
        <authorList>
            <person name="Kono N."/>
            <person name="Nakamura H."/>
            <person name="Mori M."/>
            <person name="Yoshida Y."/>
            <person name="Ohtoshi R."/>
            <person name="Malay A.D."/>
            <person name="Moran D.A.P."/>
            <person name="Tomita M."/>
            <person name="Numata K."/>
            <person name="Arakawa K."/>
        </authorList>
    </citation>
    <scope>NUCLEOTIDE SEQUENCE</scope>
</reference>
<gene>
    <name evidence="2" type="ORF">TNIN_260441</name>
</gene>
<dbReference type="EMBL" id="BMAV01024276">
    <property type="protein sequence ID" value="GFS31855.1"/>
    <property type="molecule type" value="Genomic_DNA"/>
</dbReference>
<evidence type="ECO:0000256" key="1">
    <source>
        <dbReference type="SAM" id="MobiDB-lite"/>
    </source>
</evidence>
<keyword evidence="3" id="KW-1185">Reference proteome</keyword>